<reference evidence="2" key="1">
    <citation type="submission" date="2025-08" db="UniProtKB">
        <authorList>
            <consortium name="RefSeq"/>
        </authorList>
    </citation>
    <scope>IDENTIFICATION</scope>
</reference>
<sequence length="133" mass="15110">MRLPFEGLLMPALSTQSTVMISHAPSISNFGFLRNELRVKSGTKRVLSQGIKETTYIDSSVPHVMHGIMMSHIIGGIVHVFRHHRHPMHEALWRRLIALRAAARRSTCHWDALVAVTRGTCAASRYVMWWLRG</sequence>
<dbReference type="GeneID" id="113473917"/>
<protein>
    <submittedName>
        <fullName evidence="2">Uncharacterized protein LOC113473917 isoform X1</fullName>
    </submittedName>
</protein>
<dbReference type="AlphaFoldDB" id="A0A3Q0JLG1"/>
<dbReference type="KEGG" id="dci:113473917"/>
<organism evidence="1 2">
    <name type="scientific">Diaphorina citri</name>
    <name type="common">Asian citrus psyllid</name>
    <dbReference type="NCBI Taxonomy" id="121845"/>
    <lineage>
        <taxon>Eukaryota</taxon>
        <taxon>Metazoa</taxon>
        <taxon>Ecdysozoa</taxon>
        <taxon>Arthropoda</taxon>
        <taxon>Hexapoda</taxon>
        <taxon>Insecta</taxon>
        <taxon>Pterygota</taxon>
        <taxon>Neoptera</taxon>
        <taxon>Paraneoptera</taxon>
        <taxon>Hemiptera</taxon>
        <taxon>Sternorrhyncha</taxon>
        <taxon>Psylloidea</taxon>
        <taxon>Psyllidae</taxon>
        <taxon>Diaphorininae</taxon>
        <taxon>Diaphorina</taxon>
    </lineage>
</organism>
<name>A0A3Q0JLG1_DIACI</name>
<evidence type="ECO:0000313" key="1">
    <source>
        <dbReference type="Proteomes" id="UP000079169"/>
    </source>
</evidence>
<gene>
    <name evidence="2" type="primary">LOC113473917</name>
</gene>
<evidence type="ECO:0000313" key="2">
    <source>
        <dbReference type="RefSeq" id="XP_026689211.1"/>
    </source>
</evidence>
<dbReference type="Proteomes" id="UP000079169">
    <property type="component" value="Unplaced"/>
</dbReference>
<proteinExistence type="predicted"/>
<keyword evidence="1" id="KW-1185">Reference proteome</keyword>
<dbReference type="RefSeq" id="XP_026689211.1">
    <property type="nucleotide sequence ID" value="XM_026833410.1"/>
</dbReference>
<accession>A0A3Q0JLG1</accession>
<dbReference type="PaxDb" id="121845-A0A3Q0JLG1"/>